<dbReference type="GO" id="GO:0006487">
    <property type="term" value="P:protein N-linked glycosylation"/>
    <property type="evidence" value="ECO:0007669"/>
    <property type="project" value="TreeGrafter"/>
</dbReference>
<name>A0A6J7ST74_9ZZZZ</name>
<protein>
    <submittedName>
        <fullName evidence="2">Unannotated protein</fullName>
    </submittedName>
</protein>
<proteinExistence type="predicted"/>
<dbReference type="PANTHER" id="PTHR10937">
    <property type="entry name" value="GLUCOSAMINE--FRUCTOSE-6-PHOSPHATE AMINOTRANSFERASE, ISOMERIZING"/>
    <property type="match status" value="1"/>
</dbReference>
<feature type="domain" description="SIS" evidence="1">
    <location>
        <begin position="36"/>
        <end position="178"/>
    </location>
</feature>
<dbReference type="Pfam" id="PF01380">
    <property type="entry name" value="SIS"/>
    <property type="match status" value="1"/>
</dbReference>
<dbReference type="GO" id="GO:0004360">
    <property type="term" value="F:glutamine-fructose-6-phosphate transaminase (isomerizing) activity"/>
    <property type="evidence" value="ECO:0007669"/>
    <property type="project" value="TreeGrafter"/>
</dbReference>
<dbReference type="AlphaFoldDB" id="A0A6J7ST74"/>
<dbReference type="SUPFAM" id="SSF53697">
    <property type="entry name" value="SIS domain"/>
    <property type="match status" value="1"/>
</dbReference>
<dbReference type="GO" id="GO:0006047">
    <property type="term" value="P:UDP-N-acetylglucosamine metabolic process"/>
    <property type="evidence" value="ECO:0007669"/>
    <property type="project" value="TreeGrafter"/>
</dbReference>
<reference evidence="2" key="1">
    <citation type="submission" date="2020-05" db="EMBL/GenBank/DDBJ databases">
        <authorList>
            <person name="Chiriac C."/>
            <person name="Salcher M."/>
            <person name="Ghai R."/>
            <person name="Kavagutti S V."/>
        </authorList>
    </citation>
    <scope>NUCLEOTIDE SEQUENCE</scope>
</reference>
<dbReference type="PANTHER" id="PTHR10937:SF0">
    <property type="entry name" value="GLUTAMINE--FRUCTOSE-6-PHOSPHATE TRANSAMINASE (ISOMERIZING)"/>
    <property type="match status" value="1"/>
</dbReference>
<dbReference type="Gene3D" id="3.40.50.10490">
    <property type="entry name" value="Glucose-6-phosphate isomerase like protein, domain 1"/>
    <property type="match status" value="2"/>
</dbReference>
<dbReference type="GO" id="GO:0006002">
    <property type="term" value="P:fructose 6-phosphate metabolic process"/>
    <property type="evidence" value="ECO:0007669"/>
    <property type="project" value="TreeGrafter"/>
</dbReference>
<dbReference type="InterPro" id="IPR001347">
    <property type="entry name" value="SIS_dom"/>
</dbReference>
<organism evidence="2">
    <name type="scientific">freshwater metagenome</name>
    <dbReference type="NCBI Taxonomy" id="449393"/>
    <lineage>
        <taxon>unclassified sequences</taxon>
        <taxon>metagenomes</taxon>
        <taxon>ecological metagenomes</taxon>
    </lineage>
</organism>
<sequence length="366" mass="39173">MHANSDDIQVMINEIELIPDVMRKCLEDQGGHIRSLAQSIVETGVEHLWLTGCGDSAFAGSAAALAFTKSSHLPTRGIHALDLARYEVRYLPKNSLAIGLSFSGKVGRTSEAAIQVRKFGHRFIALTNAPNGPLGIAAGEILPIDVPILGFSPGTSSYVGMLMTLFTLAAEIAEIKGSRALKESLEKIPDLAANTLELSKSAALEAAKIIAQHEWIAFIGAGPNEATAKFGAAKLFEGPQQVGVSTNIEEWAHEEYFVTKPGTPVVVVAPNGASVDRASEIVSEINFLGAKALVISESDLGFNSLHIEIAKGVSEELSPLLTCLPLSLIGFYIAELKNKKSYNFKDEETKVEHYETIHRATLGTPA</sequence>
<accession>A0A6J7ST74</accession>
<evidence type="ECO:0000259" key="1">
    <source>
        <dbReference type="PROSITE" id="PS51464"/>
    </source>
</evidence>
<dbReference type="EMBL" id="CAFBQI010000005">
    <property type="protein sequence ID" value="CAB5044614.1"/>
    <property type="molecule type" value="Genomic_DNA"/>
</dbReference>
<dbReference type="PROSITE" id="PS51464">
    <property type="entry name" value="SIS"/>
    <property type="match status" value="1"/>
</dbReference>
<dbReference type="InterPro" id="IPR046348">
    <property type="entry name" value="SIS_dom_sf"/>
</dbReference>
<gene>
    <name evidence="2" type="ORF">UFOPK4303_00146</name>
</gene>
<dbReference type="GO" id="GO:0097367">
    <property type="term" value="F:carbohydrate derivative binding"/>
    <property type="evidence" value="ECO:0007669"/>
    <property type="project" value="InterPro"/>
</dbReference>
<evidence type="ECO:0000313" key="2">
    <source>
        <dbReference type="EMBL" id="CAB5044614.1"/>
    </source>
</evidence>